<evidence type="ECO:0000256" key="8">
    <source>
        <dbReference type="ARBA" id="ARBA00022989"/>
    </source>
</evidence>
<keyword evidence="3" id="KW-0813">Transport</keyword>
<evidence type="ECO:0000256" key="12">
    <source>
        <dbReference type="ARBA" id="ARBA00059916"/>
    </source>
</evidence>
<protein>
    <recommendedName>
        <fullName evidence="13">Mitochondrial aspartate-glutamate transporter AGC1</fullName>
    </recommendedName>
    <alternativeName>
        <fullName evidence="14">Aspartate-glutamate carrier 1</fullName>
    </alternativeName>
</protein>
<proteinExistence type="inferred from homology"/>
<dbReference type="AlphaFoldDB" id="A0A9W8ACF0"/>
<keyword evidence="7" id="KW-0106">Calcium</keyword>
<keyword evidence="18" id="KW-1185">Reference proteome</keyword>
<feature type="domain" description="EF-hand" evidence="16">
    <location>
        <begin position="172"/>
        <end position="207"/>
    </location>
</feature>
<name>A0A9W8ACF0_9FUNG</name>
<evidence type="ECO:0000256" key="9">
    <source>
        <dbReference type="ARBA" id="ARBA00023128"/>
    </source>
</evidence>
<dbReference type="InterPro" id="IPR002067">
    <property type="entry name" value="MCP"/>
</dbReference>
<dbReference type="GO" id="GO:0015183">
    <property type="term" value="F:L-aspartate transmembrane transporter activity"/>
    <property type="evidence" value="ECO:0007669"/>
    <property type="project" value="TreeGrafter"/>
</dbReference>
<dbReference type="SUPFAM" id="SSF103506">
    <property type="entry name" value="Mitochondrial carrier"/>
    <property type="match status" value="1"/>
</dbReference>
<reference evidence="17" key="1">
    <citation type="submission" date="2022-07" db="EMBL/GenBank/DDBJ databases">
        <title>Phylogenomic reconstructions and comparative analyses of Kickxellomycotina fungi.</title>
        <authorList>
            <person name="Reynolds N.K."/>
            <person name="Stajich J.E."/>
            <person name="Barry K."/>
            <person name="Grigoriev I.V."/>
            <person name="Crous P."/>
            <person name="Smith M.E."/>
        </authorList>
    </citation>
    <scope>NUCLEOTIDE SEQUENCE</scope>
    <source>
        <strain evidence="17">RSA 861</strain>
    </source>
</reference>
<evidence type="ECO:0000256" key="13">
    <source>
        <dbReference type="ARBA" id="ARBA00073787"/>
    </source>
</evidence>
<dbReference type="Gene3D" id="1.50.40.10">
    <property type="entry name" value="Mitochondrial carrier domain"/>
    <property type="match status" value="1"/>
</dbReference>
<dbReference type="InterPro" id="IPR051028">
    <property type="entry name" value="Mito_Solute_Carrier"/>
</dbReference>
<dbReference type="PRINTS" id="PR00926">
    <property type="entry name" value="MITOCARRIER"/>
</dbReference>
<evidence type="ECO:0000313" key="17">
    <source>
        <dbReference type="EMBL" id="KAJ1926330.1"/>
    </source>
</evidence>
<dbReference type="GO" id="GO:0043490">
    <property type="term" value="P:malate-aspartate shuttle"/>
    <property type="evidence" value="ECO:0007669"/>
    <property type="project" value="TreeGrafter"/>
</dbReference>
<evidence type="ECO:0000256" key="5">
    <source>
        <dbReference type="ARBA" id="ARBA00022737"/>
    </source>
</evidence>
<evidence type="ECO:0000259" key="16">
    <source>
        <dbReference type="PROSITE" id="PS50222"/>
    </source>
</evidence>
<keyword evidence="8" id="KW-1133">Transmembrane helix</keyword>
<organism evidence="17 18">
    <name type="scientific">Tieghemiomyces parasiticus</name>
    <dbReference type="NCBI Taxonomy" id="78921"/>
    <lineage>
        <taxon>Eukaryota</taxon>
        <taxon>Fungi</taxon>
        <taxon>Fungi incertae sedis</taxon>
        <taxon>Zoopagomycota</taxon>
        <taxon>Kickxellomycotina</taxon>
        <taxon>Dimargaritomycetes</taxon>
        <taxon>Dimargaritales</taxon>
        <taxon>Dimargaritaceae</taxon>
        <taxon>Tieghemiomyces</taxon>
    </lineage>
</organism>
<evidence type="ECO:0000256" key="6">
    <source>
        <dbReference type="ARBA" id="ARBA00022792"/>
    </source>
</evidence>
<sequence>MAMSGAAATEIFHHTHPDNPDRHGKAVRDLFDQHASVTQDGSRYLTPDDFSRALQSYAPATVRQQPGGMPSADDYRLLFRIADTEKRGLVSLANFLMFQSVLTRPYAEFELAFRYFDTQGRGTITTEDFQALARASNQEADPAFQLDPDWLRLYTADDQVDYKVFAQMIHELQLQRLQHAFRTHDPQGTGVIPTEAFQSIVAGFAHDRVSRLVIEHIPALGHLGRTKPHRLSYPVLLAFYQLVQRTDYLEGILIQAAESHPEGLVTRDSFLRTAAQISRAAPLTPLETDLLFHLVEVEALSNSVPVDDMAAANTHRAFHLADFRRLLDPAWQHTAPLRPVDQATATDTVTGDAVKALVSPSSSPGLMRWVIGAAAQAYTFGLGAVAGAVGATVVYPIDLVKTRMQNQRSAVVGEVLYRNSLDCFRKVIRNEGLVGLYRGLAPQLVGVAPEKAIKLTMNDLVRTYTTDPKTGAIPFWAEIMAGCVAGGSQVVFTNPLEIVKIRLQVQGEMLKTVDAVPRQSAVSIVRQLGLVGLYRGAGACLLRDIPFSAIYFPVYAHLKKDVFLETPGVKLGIWQLLVAGAVAGMPAAYLTTPADVIKTRLQVEARKGQTVYTGIMDATRKIYAEEGFRAFFKGGLARVFRSSPQFGTTLMVYELLQRNLPFPGGANPVPAAELPAGALGKKTSSSPGVGEVLIKRPLAKVGILSPTYRRELHQQAPLAFIRARNAVRLLQDVQYGFGTLPPSTLPSKASK</sequence>
<feature type="domain" description="EF-hand" evidence="16">
    <location>
        <begin position="104"/>
        <end position="139"/>
    </location>
</feature>
<evidence type="ECO:0000256" key="11">
    <source>
        <dbReference type="ARBA" id="ARBA00038674"/>
    </source>
</evidence>
<dbReference type="Gene3D" id="1.10.238.10">
    <property type="entry name" value="EF-hand"/>
    <property type="match status" value="1"/>
</dbReference>
<dbReference type="PROSITE" id="PS50222">
    <property type="entry name" value="EF_HAND_2"/>
    <property type="match status" value="2"/>
</dbReference>
<dbReference type="Proteomes" id="UP001150569">
    <property type="component" value="Unassembled WGS sequence"/>
</dbReference>
<feature type="repeat" description="Solcar" evidence="15">
    <location>
        <begin position="473"/>
        <end position="561"/>
    </location>
</feature>
<evidence type="ECO:0000256" key="1">
    <source>
        <dbReference type="ARBA" id="ARBA00004448"/>
    </source>
</evidence>
<feature type="repeat" description="Solcar" evidence="15">
    <location>
        <begin position="571"/>
        <end position="659"/>
    </location>
</feature>
<dbReference type="GO" id="GO:0005509">
    <property type="term" value="F:calcium ion binding"/>
    <property type="evidence" value="ECO:0007669"/>
    <property type="project" value="InterPro"/>
</dbReference>
<evidence type="ECO:0000256" key="14">
    <source>
        <dbReference type="ARBA" id="ARBA00082232"/>
    </source>
</evidence>
<dbReference type="FunFam" id="1.50.40.10:FF:000004">
    <property type="entry name" value="Calcium-binding mitochondrial carrier protein Aralar1"/>
    <property type="match status" value="1"/>
</dbReference>
<dbReference type="PROSITE" id="PS50920">
    <property type="entry name" value="SOLCAR"/>
    <property type="match status" value="3"/>
</dbReference>
<comment type="subunit">
    <text evidence="11">Homodimer (via N-terminus).</text>
</comment>
<dbReference type="PANTHER" id="PTHR45678">
    <property type="entry name" value="MITOCHONDRIAL 2-OXODICARBOXYLATE CARRIER 1-RELATED"/>
    <property type="match status" value="1"/>
</dbReference>
<keyword evidence="6" id="KW-0999">Mitochondrion inner membrane</keyword>
<comment type="function">
    <text evidence="12">Calcium-dependent mitochondrial aspartate and glutamate carrier. Transport of glutamate in mitochondria is required for mitochondrial transamination reactions and ornithine synthesis. Plays also a role in malate-aspartate NADH shuttle, which is critical for growth on acetate and fatty acids.</text>
</comment>
<evidence type="ECO:0000256" key="10">
    <source>
        <dbReference type="ARBA" id="ARBA00023136"/>
    </source>
</evidence>
<dbReference type="InterPro" id="IPR018108">
    <property type="entry name" value="MCP_transmembrane"/>
</dbReference>
<dbReference type="Pfam" id="PF00153">
    <property type="entry name" value="Mito_carr"/>
    <property type="match status" value="3"/>
</dbReference>
<evidence type="ECO:0000256" key="2">
    <source>
        <dbReference type="ARBA" id="ARBA00006375"/>
    </source>
</evidence>
<keyword evidence="9" id="KW-0496">Mitochondrion</keyword>
<gene>
    <name evidence="17" type="primary">AGC1_3</name>
    <name evidence="17" type="ORF">IWQ60_003887</name>
</gene>
<keyword evidence="5" id="KW-0677">Repeat</keyword>
<keyword evidence="10 15" id="KW-0472">Membrane</keyword>
<evidence type="ECO:0000256" key="3">
    <source>
        <dbReference type="ARBA" id="ARBA00022448"/>
    </source>
</evidence>
<dbReference type="GO" id="GO:0005743">
    <property type="term" value="C:mitochondrial inner membrane"/>
    <property type="evidence" value="ECO:0007669"/>
    <property type="project" value="UniProtKB-SubCell"/>
</dbReference>
<evidence type="ECO:0000256" key="4">
    <source>
        <dbReference type="ARBA" id="ARBA00022692"/>
    </source>
</evidence>
<feature type="repeat" description="Solcar" evidence="15">
    <location>
        <begin position="374"/>
        <end position="464"/>
    </location>
</feature>
<dbReference type="OrthoDB" id="2161at2759"/>
<dbReference type="Pfam" id="PF13833">
    <property type="entry name" value="EF-hand_8"/>
    <property type="match status" value="1"/>
</dbReference>
<dbReference type="SUPFAM" id="SSF47473">
    <property type="entry name" value="EF-hand"/>
    <property type="match status" value="1"/>
</dbReference>
<keyword evidence="4 15" id="KW-0812">Transmembrane</keyword>
<evidence type="ECO:0000256" key="7">
    <source>
        <dbReference type="ARBA" id="ARBA00022837"/>
    </source>
</evidence>
<accession>A0A9W8ACF0</accession>
<comment type="caution">
    <text evidence="17">The sequence shown here is derived from an EMBL/GenBank/DDBJ whole genome shotgun (WGS) entry which is preliminary data.</text>
</comment>
<dbReference type="GO" id="GO:0005313">
    <property type="term" value="F:L-glutamate transmembrane transporter activity"/>
    <property type="evidence" value="ECO:0007669"/>
    <property type="project" value="TreeGrafter"/>
</dbReference>
<evidence type="ECO:0000313" key="18">
    <source>
        <dbReference type="Proteomes" id="UP001150569"/>
    </source>
</evidence>
<dbReference type="EMBL" id="JANBPT010000175">
    <property type="protein sequence ID" value="KAJ1926330.1"/>
    <property type="molecule type" value="Genomic_DNA"/>
</dbReference>
<dbReference type="InterPro" id="IPR023395">
    <property type="entry name" value="MCP_dom_sf"/>
</dbReference>
<dbReference type="InterPro" id="IPR002048">
    <property type="entry name" value="EF_hand_dom"/>
</dbReference>
<dbReference type="PANTHER" id="PTHR45678:SF9">
    <property type="entry name" value="CALCIUM-BINDING MITOCHONDRIAL CARRIER PROTEIN ARALAR1"/>
    <property type="match status" value="1"/>
</dbReference>
<evidence type="ECO:0000256" key="15">
    <source>
        <dbReference type="PROSITE-ProRule" id="PRU00282"/>
    </source>
</evidence>
<comment type="subcellular location">
    <subcellularLocation>
        <location evidence="1">Mitochondrion inner membrane</location>
        <topology evidence="1">Multi-pass membrane protein</topology>
    </subcellularLocation>
</comment>
<dbReference type="InterPro" id="IPR011992">
    <property type="entry name" value="EF-hand-dom_pair"/>
</dbReference>
<comment type="similarity">
    <text evidence="2">Belongs to the mitochondrial carrier (TC 2.A.29) family.</text>
</comment>